<dbReference type="FunFam" id="2.40.50.140:FF:000203">
    <property type="entry name" value="TEN1 subunit of CST complex"/>
    <property type="match status" value="1"/>
</dbReference>
<evidence type="ECO:0000313" key="12">
    <source>
        <dbReference type="Proteomes" id="UP000261620"/>
    </source>
</evidence>
<dbReference type="GO" id="GO:0032211">
    <property type="term" value="P:negative regulation of telomere maintenance via telomerase"/>
    <property type="evidence" value="ECO:0007669"/>
    <property type="project" value="TreeGrafter"/>
</dbReference>
<dbReference type="GO" id="GO:0042162">
    <property type="term" value="F:telomeric DNA binding"/>
    <property type="evidence" value="ECO:0007669"/>
    <property type="project" value="TreeGrafter"/>
</dbReference>
<dbReference type="GO" id="GO:0003697">
    <property type="term" value="F:single-stranded DNA binding"/>
    <property type="evidence" value="ECO:0007669"/>
    <property type="project" value="InterPro"/>
</dbReference>
<dbReference type="PANTHER" id="PTHR33905:SF1">
    <property type="entry name" value="CST COMPLEX SUBUNIT TEN1"/>
    <property type="match status" value="1"/>
</dbReference>
<keyword evidence="5" id="KW-0238">DNA-binding</keyword>
<dbReference type="Ensembl" id="ENSMMOT00000021112.1">
    <property type="protein sequence ID" value="ENSMMOP00000020766.1"/>
    <property type="gene ID" value="ENSMMOG00000015792.1"/>
</dbReference>
<evidence type="ECO:0000256" key="4">
    <source>
        <dbReference type="ARBA" id="ARBA00022895"/>
    </source>
</evidence>
<evidence type="ECO:0000256" key="3">
    <source>
        <dbReference type="ARBA" id="ARBA00022454"/>
    </source>
</evidence>
<dbReference type="GO" id="GO:0010521">
    <property type="term" value="F:telomerase inhibitor activity"/>
    <property type="evidence" value="ECO:0007669"/>
    <property type="project" value="TreeGrafter"/>
</dbReference>
<evidence type="ECO:0000256" key="6">
    <source>
        <dbReference type="ARBA" id="ARBA00023242"/>
    </source>
</evidence>
<dbReference type="Gene3D" id="2.40.50.140">
    <property type="entry name" value="Nucleic acid-binding proteins"/>
    <property type="match status" value="1"/>
</dbReference>
<evidence type="ECO:0000313" key="11">
    <source>
        <dbReference type="Ensembl" id="ENSMMOP00000020766.1"/>
    </source>
</evidence>
<name>A0A3Q3XDV1_MOLML</name>
<proteinExistence type="inferred from homology"/>
<keyword evidence="6" id="KW-0539">Nucleus</keyword>
<keyword evidence="12" id="KW-1185">Reference proteome</keyword>
<reference evidence="11" key="1">
    <citation type="submission" date="2025-08" db="UniProtKB">
        <authorList>
            <consortium name="Ensembl"/>
        </authorList>
    </citation>
    <scope>IDENTIFICATION</scope>
</reference>
<sequence length="136" mass="14772">MLPAAAVFHFPWELNSGALQEGESVRVFGSELSTKLACYQPEESRATLSAHHASAEHNVMVHTLFVEPFNPIIGAQYIVLGEIEKAEGVGVMVRARVLNCVDGVNTALLQKAINVQRSFFRERNCKRGDATGSGSS</sequence>
<accession>A0A3Q3XDV1</accession>
<evidence type="ECO:0000256" key="8">
    <source>
        <dbReference type="ARBA" id="ARBA00068173"/>
    </source>
</evidence>
<dbReference type="GO" id="GO:1990879">
    <property type="term" value="C:CST complex"/>
    <property type="evidence" value="ECO:0007669"/>
    <property type="project" value="InterPro"/>
</dbReference>
<dbReference type="AlphaFoldDB" id="A0A3Q3XDV1"/>
<evidence type="ECO:0000256" key="2">
    <source>
        <dbReference type="ARBA" id="ARBA00004574"/>
    </source>
</evidence>
<dbReference type="PANTHER" id="PTHR33905">
    <property type="entry name" value="CST COMPLEX SUBUNIT TEN1"/>
    <property type="match status" value="1"/>
</dbReference>
<evidence type="ECO:0000256" key="10">
    <source>
        <dbReference type="ARBA" id="ARBA00079840"/>
    </source>
</evidence>
<dbReference type="InterPro" id="IPR012340">
    <property type="entry name" value="NA-bd_OB-fold"/>
</dbReference>
<evidence type="ECO:0000256" key="1">
    <source>
        <dbReference type="ARBA" id="ARBA00004123"/>
    </source>
</evidence>
<keyword evidence="4" id="KW-0779">Telomere</keyword>
<dbReference type="STRING" id="94237.ENSMMOP00000020766"/>
<dbReference type="InterPro" id="IPR029146">
    <property type="entry name" value="Ten1_animal_plant"/>
</dbReference>
<organism evidence="11 12">
    <name type="scientific">Mola mola</name>
    <name type="common">Ocean sunfish</name>
    <name type="synonym">Tetraodon mola</name>
    <dbReference type="NCBI Taxonomy" id="94237"/>
    <lineage>
        <taxon>Eukaryota</taxon>
        <taxon>Metazoa</taxon>
        <taxon>Chordata</taxon>
        <taxon>Craniata</taxon>
        <taxon>Vertebrata</taxon>
        <taxon>Euteleostomi</taxon>
        <taxon>Actinopterygii</taxon>
        <taxon>Neopterygii</taxon>
        <taxon>Teleostei</taxon>
        <taxon>Neoteleostei</taxon>
        <taxon>Acanthomorphata</taxon>
        <taxon>Eupercaria</taxon>
        <taxon>Tetraodontiformes</taxon>
        <taxon>Molidae</taxon>
        <taxon>Mola</taxon>
    </lineage>
</organism>
<reference evidence="11" key="2">
    <citation type="submission" date="2025-09" db="UniProtKB">
        <authorList>
            <consortium name="Ensembl"/>
        </authorList>
    </citation>
    <scope>IDENTIFICATION</scope>
</reference>
<evidence type="ECO:0000256" key="7">
    <source>
        <dbReference type="ARBA" id="ARBA00061044"/>
    </source>
</evidence>
<evidence type="ECO:0000256" key="5">
    <source>
        <dbReference type="ARBA" id="ARBA00023125"/>
    </source>
</evidence>
<dbReference type="Proteomes" id="UP000261620">
    <property type="component" value="Unplaced"/>
</dbReference>
<keyword evidence="3" id="KW-0158">Chromosome</keyword>
<protein>
    <recommendedName>
        <fullName evidence="8">CST complex subunit TEN1</fullName>
    </recommendedName>
    <alternativeName>
        <fullName evidence="10">Protein telomeric pathways with STN1 homolog</fullName>
    </alternativeName>
    <alternativeName>
        <fullName evidence="9">Telomere length regulation protein TEN1 homolog</fullName>
    </alternativeName>
</protein>
<comment type="subcellular location">
    <subcellularLocation>
        <location evidence="2">Chromosome</location>
        <location evidence="2">Telomere</location>
    </subcellularLocation>
    <subcellularLocation>
        <location evidence="1">Nucleus</location>
    </subcellularLocation>
</comment>
<evidence type="ECO:0000256" key="9">
    <source>
        <dbReference type="ARBA" id="ARBA00078215"/>
    </source>
</evidence>
<dbReference type="Pfam" id="PF15490">
    <property type="entry name" value="Ten1_2"/>
    <property type="match status" value="1"/>
</dbReference>
<comment type="similarity">
    <text evidence="7">Belongs to the TEN1 family.</text>
</comment>